<sequence length="173" mass="19110">MIAIFEELQHFSAGLIDSFAEKQNLIRLCDGITDGGVSPSFKSDNSCLIGITVVASENNNSLGVAVLRRAFTEGHRCRGISAVEFVRLLSLIKLTSLATSACLSVSDAVLIFCNLWCYLQMRYKNLGDQNFINSQLMTQISIKFSIKKLASSRLVHIAVELFEFSSDSSYKKV</sequence>
<evidence type="ECO:0000313" key="1">
    <source>
        <dbReference type="Proteomes" id="UP000887565"/>
    </source>
</evidence>
<organism evidence="1 2">
    <name type="scientific">Romanomermis culicivorax</name>
    <name type="common">Nematode worm</name>
    <dbReference type="NCBI Taxonomy" id="13658"/>
    <lineage>
        <taxon>Eukaryota</taxon>
        <taxon>Metazoa</taxon>
        <taxon>Ecdysozoa</taxon>
        <taxon>Nematoda</taxon>
        <taxon>Enoplea</taxon>
        <taxon>Dorylaimia</taxon>
        <taxon>Mermithida</taxon>
        <taxon>Mermithoidea</taxon>
        <taxon>Mermithidae</taxon>
        <taxon>Romanomermis</taxon>
    </lineage>
</organism>
<accession>A0A915HPJ9</accession>
<reference evidence="2" key="1">
    <citation type="submission" date="2022-11" db="UniProtKB">
        <authorList>
            <consortium name="WormBaseParasite"/>
        </authorList>
    </citation>
    <scope>IDENTIFICATION</scope>
</reference>
<proteinExistence type="predicted"/>
<dbReference type="AlphaFoldDB" id="A0A915HPJ9"/>
<dbReference type="Proteomes" id="UP000887565">
    <property type="component" value="Unplaced"/>
</dbReference>
<evidence type="ECO:0000313" key="2">
    <source>
        <dbReference type="WBParaSite" id="nRc.2.0.1.t03649-RA"/>
    </source>
</evidence>
<dbReference type="WBParaSite" id="nRc.2.0.1.t03649-RA">
    <property type="protein sequence ID" value="nRc.2.0.1.t03649-RA"/>
    <property type="gene ID" value="nRc.2.0.1.g03649"/>
</dbReference>
<keyword evidence="1" id="KW-1185">Reference proteome</keyword>
<protein>
    <submittedName>
        <fullName evidence="2">Uncharacterized protein</fullName>
    </submittedName>
</protein>
<name>A0A915HPJ9_ROMCU</name>